<dbReference type="CDD" id="cd09274">
    <property type="entry name" value="RNase_HI_RT_Ty3"/>
    <property type="match status" value="1"/>
</dbReference>
<feature type="domain" description="Reverse transcriptase" evidence="16">
    <location>
        <begin position="1"/>
        <end position="152"/>
    </location>
</feature>
<dbReference type="FunFam" id="1.10.340.70:FF:000001">
    <property type="entry name" value="Retrovirus-related Pol polyprotein from transposon gypsy-like Protein"/>
    <property type="match status" value="1"/>
</dbReference>
<dbReference type="GO" id="GO:0003677">
    <property type="term" value="F:DNA binding"/>
    <property type="evidence" value="ECO:0007669"/>
    <property type="project" value="UniProtKB-KW"/>
</dbReference>
<dbReference type="Pfam" id="PF24626">
    <property type="entry name" value="SH3_Tf2-1"/>
    <property type="match status" value="1"/>
</dbReference>
<dbReference type="SUPFAM" id="SSF54160">
    <property type="entry name" value="Chromo domain-like"/>
    <property type="match status" value="1"/>
</dbReference>
<accession>A0A2Z6NRU6</accession>
<evidence type="ECO:0000256" key="3">
    <source>
        <dbReference type="ARBA" id="ARBA00022695"/>
    </source>
</evidence>
<keyword evidence="4" id="KW-0540">Nuclease</keyword>
<dbReference type="GO" id="GO:0004519">
    <property type="term" value="F:endonuclease activity"/>
    <property type="evidence" value="ECO:0007669"/>
    <property type="project" value="UniProtKB-KW"/>
</dbReference>
<dbReference type="CDD" id="cd01647">
    <property type="entry name" value="RT_LTR"/>
    <property type="match status" value="1"/>
</dbReference>
<dbReference type="Pfam" id="PF17919">
    <property type="entry name" value="RT_RNaseH_2"/>
    <property type="match status" value="1"/>
</dbReference>
<evidence type="ECO:0000256" key="14">
    <source>
        <dbReference type="ARBA" id="ARBA00023172"/>
    </source>
</evidence>
<organism evidence="17 18">
    <name type="scientific">Trifolium subterraneum</name>
    <name type="common">Subterranean clover</name>
    <dbReference type="NCBI Taxonomy" id="3900"/>
    <lineage>
        <taxon>Eukaryota</taxon>
        <taxon>Viridiplantae</taxon>
        <taxon>Streptophyta</taxon>
        <taxon>Embryophyta</taxon>
        <taxon>Tracheophyta</taxon>
        <taxon>Spermatophyta</taxon>
        <taxon>Magnoliopsida</taxon>
        <taxon>eudicotyledons</taxon>
        <taxon>Gunneridae</taxon>
        <taxon>Pentapetalae</taxon>
        <taxon>rosids</taxon>
        <taxon>fabids</taxon>
        <taxon>Fabales</taxon>
        <taxon>Fabaceae</taxon>
        <taxon>Papilionoideae</taxon>
        <taxon>50 kb inversion clade</taxon>
        <taxon>NPAAA clade</taxon>
        <taxon>Hologalegina</taxon>
        <taxon>IRL clade</taxon>
        <taxon>Trifolieae</taxon>
        <taxon>Trifolium</taxon>
    </lineage>
</organism>
<dbReference type="InterPro" id="IPR043502">
    <property type="entry name" value="DNA/RNA_pol_sf"/>
</dbReference>
<dbReference type="Pfam" id="PF00078">
    <property type="entry name" value="RVT_1"/>
    <property type="match status" value="1"/>
</dbReference>
<dbReference type="GO" id="GO:0015074">
    <property type="term" value="P:DNA integration"/>
    <property type="evidence" value="ECO:0007669"/>
    <property type="project" value="UniProtKB-KW"/>
</dbReference>
<dbReference type="InterPro" id="IPR000477">
    <property type="entry name" value="RT_dom"/>
</dbReference>
<evidence type="ECO:0000259" key="16">
    <source>
        <dbReference type="PROSITE" id="PS50878"/>
    </source>
</evidence>
<keyword evidence="7" id="KW-0255">Endonuclease</keyword>
<keyword evidence="13" id="KW-0238">DNA-binding</keyword>
<evidence type="ECO:0000256" key="11">
    <source>
        <dbReference type="ARBA" id="ARBA00022918"/>
    </source>
</evidence>
<dbReference type="Pfam" id="PF17921">
    <property type="entry name" value="Integrase_H2C2"/>
    <property type="match status" value="1"/>
</dbReference>
<evidence type="ECO:0000256" key="15">
    <source>
        <dbReference type="ARBA" id="ARBA00023268"/>
    </source>
</evidence>
<evidence type="ECO:0000256" key="4">
    <source>
        <dbReference type="ARBA" id="ARBA00022722"/>
    </source>
</evidence>
<dbReference type="GO" id="GO:0006310">
    <property type="term" value="P:DNA recombination"/>
    <property type="evidence" value="ECO:0007669"/>
    <property type="project" value="UniProtKB-KW"/>
</dbReference>
<evidence type="ECO:0000256" key="5">
    <source>
        <dbReference type="ARBA" id="ARBA00022723"/>
    </source>
</evidence>
<dbReference type="InterPro" id="IPR050951">
    <property type="entry name" value="Retrovirus_Pol_polyprotein"/>
</dbReference>
<keyword evidence="3" id="KW-0548">Nucleotidyltransferase</keyword>
<dbReference type="Gene3D" id="3.30.420.10">
    <property type="entry name" value="Ribonuclease H-like superfamily/Ribonuclease H"/>
    <property type="match status" value="1"/>
</dbReference>
<dbReference type="SUPFAM" id="SSF53098">
    <property type="entry name" value="Ribonuclease H-like"/>
    <property type="match status" value="1"/>
</dbReference>
<dbReference type="GO" id="GO:0046872">
    <property type="term" value="F:metal ion binding"/>
    <property type="evidence" value="ECO:0007669"/>
    <property type="project" value="UniProtKB-KW"/>
</dbReference>
<proteinExistence type="predicted"/>
<keyword evidence="9" id="KW-0460">Magnesium</keyword>
<dbReference type="AlphaFoldDB" id="A0A2Z6NRU6"/>
<keyword evidence="2" id="KW-0808">Transferase</keyword>
<keyword evidence="10" id="KW-0229">DNA integration</keyword>
<name>A0A2Z6NRU6_TRISU</name>
<dbReference type="PANTHER" id="PTHR37984">
    <property type="entry name" value="PROTEIN CBG26694"/>
    <property type="match status" value="1"/>
</dbReference>
<dbReference type="GO" id="GO:0003964">
    <property type="term" value="F:RNA-directed DNA polymerase activity"/>
    <property type="evidence" value="ECO:0007669"/>
    <property type="project" value="UniProtKB-KW"/>
</dbReference>
<dbReference type="InterPro" id="IPR041588">
    <property type="entry name" value="Integrase_H2C2"/>
</dbReference>
<keyword evidence="14" id="KW-0233">DNA recombination</keyword>
<keyword evidence="12" id="KW-0239">DNA-directed DNA polymerase</keyword>
<dbReference type="InterPro" id="IPR012337">
    <property type="entry name" value="RNaseH-like_sf"/>
</dbReference>
<sequence>MCVDYRALNALTVKDRFPLPTVDELLDELGAARIFTKLDLTSGFHQIRLKPQDASKTAFRTHDGHYEYRVMPFGLCNAPATFQATLNNVFRPLLRKTVIVFFDDILVYSDSEDSHVTHLTQVFELLHQHQFFVKLAKCSFGQTEVSYLGHVVSKGSVAPDPAKVQAIQDWPSPSNVKELRGFLGLSGFYRKFIKNYAGIAQPLTALLRKDSFNWTDGAQTAFDELKRAMVTAPILSLPDFSSPFVIQTDASGYAMGAVLIQQRHHLAYFSKVFCSRMMNASTYIHELHAITSAVKRWRQYLLGNYFIIQTDHKSLKELLTQVIQTPEQQHYLAKLLGYNYEIQYKPGNTNIVADALSRAIIDDSQTCYALSVPHVTFLDDLKRELASDSEFVSIYDKLRRDPSSVPGYKLKDGLLLYHDRIWVSHKSKFKLLLMREFHDTPIAGHAGLVKTMKRLSENFYWDHMKQDVQNFIKQCHVCQQTKYSTLKPSGLLQPLPLPKQVWEDISMDFVTGLPPSNGFTVLLVMVDRFTKGIHLGALHSGFTAYKVAELFVSILIFHSGSGISPYQVTYGKPPPSIPMYLTGDSKVEACDSLLISREELLASLQKNLLKAQKLMKESADKHRRDVEYAVNTWVHVKLQPYRQISLSGAKYHKLAKRYYGPFLILERIGKVAYRLSLAPHSKIHDVFHCSLLKPHEGPPLTNIDQLPPYSINHHPLVTPLAIVGSQDRLIKGRVERYVLVQWQGLSLEDTTWENWKDLSTVYNLEDKVGLEGDDIDTHLGGVASTSQRNVVGPYTEVLPKRKIVKPSKWNDFIPI</sequence>
<dbReference type="Gene3D" id="3.30.70.270">
    <property type="match status" value="2"/>
</dbReference>
<evidence type="ECO:0000256" key="8">
    <source>
        <dbReference type="ARBA" id="ARBA00022801"/>
    </source>
</evidence>
<dbReference type="OrthoDB" id="2013610at2759"/>
<evidence type="ECO:0000256" key="6">
    <source>
        <dbReference type="ARBA" id="ARBA00022750"/>
    </source>
</evidence>
<dbReference type="Proteomes" id="UP000242715">
    <property type="component" value="Unassembled WGS sequence"/>
</dbReference>
<dbReference type="GO" id="GO:0003887">
    <property type="term" value="F:DNA-directed DNA polymerase activity"/>
    <property type="evidence" value="ECO:0007669"/>
    <property type="project" value="UniProtKB-KW"/>
</dbReference>
<evidence type="ECO:0000256" key="2">
    <source>
        <dbReference type="ARBA" id="ARBA00022679"/>
    </source>
</evidence>
<dbReference type="FunFam" id="3.30.70.270:FF:000020">
    <property type="entry name" value="Transposon Tf2-6 polyprotein-like Protein"/>
    <property type="match status" value="1"/>
</dbReference>
<keyword evidence="15" id="KW-0511">Multifunctional enzyme</keyword>
<dbReference type="InterPro" id="IPR036397">
    <property type="entry name" value="RNaseH_sf"/>
</dbReference>
<keyword evidence="1" id="KW-0645">Protease</keyword>
<dbReference type="PANTHER" id="PTHR37984:SF5">
    <property type="entry name" value="PROTEIN NYNRIN-LIKE"/>
    <property type="match status" value="1"/>
</dbReference>
<evidence type="ECO:0000256" key="13">
    <source>
        <dbReference type="ARBA" id="ARBA00023125"/>
    </source>
</evidence>
<dbReference type="PROSITE" id="PS50878">
    <property type="entry name" value="RT_POL"/>
    <property type="match status" value="1"/>
</dbReference>
<gene>
    <name evidence="17" type="ORF">TSUD_112270</name>
</gene>
<evidence type="ECO:0000256" key="1">
    <source>
        <dbReference type="ARBA" id="ARBA00022670"/>
    </source>
</evidence>
<dbReference type="EMBL" id="DF974079">
    <property type="protein sequence ID" value="GAU44853.1"/>
    <property type="molecule type" value="Genomic_DNA"/>
</dbReference>
<keyword evidence="18" id="KW-1185">Reference proteome</keyword>
<dbReference type="GO" id="GO:0006508">
    <property type="term" value="P:proteolysis"/>
    <property type="evidence" value="ECO:0007669"/>
    <property type="project" value="UniProtKB-KW"/>
</dbReference>
<dbReference type="InterPro" id="IPR056924">
    <property type="entry name" value="SH3_Tf2-1"/>
</dbReference>
<protein>
    <recommendedName>
        <fullName evidence="16">Reverse transcriptase domain-containing protein</fullName>
    </recommendedName>
</protein>
<evidence type="ECO:0000313" key="17">
    <source>
        <dbReference type="EMBL" id="GAU44853.1"/>
    </source>
</evidence>
<keyword evidence="8" id="KW-0378">Hydrolase</keyword>
<evidence type="ECO:0000256" key="10">
    <source>
        <dbReference type="ARBA" id="ARBA00022908"/>
    </source>
</evidence>
<dbReference type="Gene3D" id="3.10.10.10">
    <property type="entry name" value="HIV Type 1 Reverse Transcriptase, subunit A, domain 1"/>
    <property type="match status" value="1"/>
</dbReference>
<keyword evidence="5" id="KW-0479">Metal-binding</keyword>
<dbReference type="Gene3D" id="1.10.340.70">
    <property type="match status" value="1"/>
</dbReference>
<dbReference type="InterPro" id="IPR043128">
    <property type="entry name" value="Rev_trsase/Diguanyl_cyclase"/>
</dbReference>
<dbReference type="InterPro" id="IPR041577">
    <property type="entry name" value="RT_RNaseH_2"/>
</dbReference>
<evidence type="ECO:0000256" key="12">
    <source>
        <dbReference type="ARBA" id="ARBA00022932"/>
    </source>
</evidence>
<evidence type="ECO:0000256" key="7">
    <source>
        <dbReference type="ARBA" id="ARBA00022759"/>
    </source>
</evidence>
<evidence type="ECO:0000256" key="9">
    <source>
        <dbReference type="ARBA" id="ARBA00022842"/>
    </source>
</evidence>
<keyword evidence="6" id="KW-0064">Aspartyl protease</keyword>
<evidence type="ECO:0000313" key="18">
    <source>
        <dbReference type="Proteomes" id="UP000242715"/>
    </source>
</evidence>
<reference evidence="18" key="1">
    <citation type="journal article" date="2017" name="Front. Plant Sci.">
        <title>Climate Clever Clovers: New Paradigm to Reduce the Environmental Footprint of Ruminants by Breeding Low Methanogenic Forages Utilizing Haplotype Variation.</title>
        <authorList>
            <person name="Kaur P."/>
            <person name="Appels R."/>
            <person name="Bayer P.E."/>
            <person name="Keeble-Gagnere G."/>
            <person name="Wang J."/>
            <person name="Hirakawa H."/>
            <person name="Shirasawa K."/>
            <person name="Vercoe P."/>
            <person name="Stefanova K."/>
            <person name="Durmic Z."/>
            <person name="Nichols P."/>
            <person name="Revell C."/>
            <person name="Isobe S.N."/>
            <person name="Edwards D."/>
            <person name="Erskine W."/>
        </authorList>
    </citation>
    <scope>NUCLEOTIDE SEQUENCE [LARGE SCALE GENOMIC DNA]</scope>
    <source>
        <strain evidence="18">cv. Daliak</strain>
    </source>
</reference>
<dbReference type="SUPFAM" id="SSF56672">
    <property type="entry name" value="DNA/RNA polymerases"/>
    <property type="match status" value="1"/>
</dbReference>
<dbReference type="InterPro" id="IPR016197">
    <property type="entry name" value="Chromo-like_dom_sf"/>
</dbReference>
<dbReference type="Gene3D" id="3.10.20.370">
    <property type="match status" value="1"/>
</dbReference>
<dbReference type="GO" id="GO:0004190">
    <property type="term" value="F:aspartic-type endopeptidase activity"/>
    <property type="evidence" value="ECO:0007669"/>
    <property type="project" value="UniProtKB-KW"/>
</dbReference>
<dbReference type="FunFam" id="3.10.10.10:FF:000007">
    <property type="entry name" value="Retrovirus-related Pol polyprotein from transposon 17.6-like Protein"/>
    <property type="match status" value="1"/>
</dbReference>
<keyword evidence="11" id="KW-0695">RNA-directed DNA polymerase</keyword>